<protein>
    <submittedName>
        <fullName evidence="1">Uncharacterized protein</fullName>
    </submittedName>
</protein>
<keyword evidence="2" id="KW-1185">Reference proteome</keyword>
<sequence length="61" mass="6911">MYVMRASPPRVVPSPGPHLDEQWHWLGPDDRGLQLEVIAVLTEKCLLVIHVMPTALRRSTP</sequence>
<proteinExistence type="predicted"/>
<organism evidence="1 2">
    <name type="scientific">Streptosporangium pseudovulgare</name>
    <dbReference type="NCBI Taxonomy" id="35765"/>
    <lineage>
        <taxon>Bacteria</taxon>
        <taxon>Bacillati</taxon>
        <taxon>Actinomycetota</taxon>
        <taxon>Actinomycetes</taxon>
        <taxon>Streptosporangiales</taxon>
        <taxon>Streptosporangiaceae</taxon>
        <taxon>Streptosporangium</taxon>
    </lineage>
</organism>
<evidence type="ECO:0000313" key="2">
    <source>
        <dbReference type="Proteomes" id="UP000611554"/>
    </source>
</evidence>
<name>A0ABQ2QX96_9ACTN</name>
<reference evidence="2" key="1">
    <citation type="journal article" date="2019" name="Int. J. Syst. Evol. Microbiol.">
        <title>The Global Catalogue of Microorganisms (GCM) 10K type strain sequencing project: providing services to taxonomists for standard genome sequencing and annotation.</title>
        <authorList>
            <consortium name="The Broad Institute Genomics Platform"/>
            <consortium name="The Broad Institute Genome Sequencing Center for Infectious Disease"/>
            <person name="Wu L."/>
            <person name="Ma J."/>
        </authorList>
    </citation>
    <scope>NUCLEOTIDE SEQUENCE [LARGE SCALE GENOMIC DNA]</scope>
    <source>
        <strain evidence="2">JCM 3115</strain>
    </source>
</reference>
<evidence type="ECO:0000313" key="1">
    <source>
        <dbReference type="EMBL" id="GGQ02412.1"/>
    </source>
</evidence>
<dbReference type="EMBL" id="BMQJ01000008">
    <property type="protein sequence ID" value="GGQ02412.1"/>
    <property type="molecule type" value="Genomic_DNA"/>
</dbReference>
<comment type="caution">
    <text evidence="1">The sequence shown here is derived from an EMBL/GenBank/DDBJ whole genome shotgun (WGS) entry which is preliminary data.</text>
</comment>
<dbReference type="Proteomes" id="UP000611554">
    <property type="component" value="Unassembled WGS sequence"/>
</dbReference>
<gene>
    <name evidence="1" type="ORF">GCM10010140_35680</name>
</gene>
<accession>A0ABQ2QX96</accession>